<dbReference type="GO" id="GO:0046872">
    <property type="term" value="F:metal ion binding"/>
    <property type="evidence" value="ECO:0007669"/>
    <property type="project" value="UniProtKB-KW"/>
</dbReference>
<dbReference type="InterPro" id="IPR012312">
    <property type="entry name" value="Hemerythrin-like"/>
</dbReference>
<keyword evidence="3" id="KW-0408">Iron</keyword>
<dbReference type="InterPro" id="IPR050669">
    <property type="entry name" value="Hemerythrin"/>
</dbReference>
<dbReference type="Gene3D" id="1.20.120.50">
    <property type="entry name" value="Hemerythrin-like"/>
    <property type="match status" value="1"/>
</dbReference>
<dbReference type="NCBIfam" id="NF033749">
    <property type="entry name" value="bact_hemeryth"/>
    <property type="match status" value="1"/>
</dbReference>
<dbReference type="PROSITE" id="PS00550">
    <property type="entry name" value="HEMERYTHRINS"/>
    <property type="match status" value="1"/>
</dbReference>
<dbReference type="InterPro" id="IPR035938">
    <property type="entry name" value="Hemerythrin-like_sf"/>
</dbReference>
<accession>A0A1I4R1J3</accession>
<dbReference type="NCBIfam" id="TIGR02481">
    <property type="entry name" value="hemeryth_dom"/>
    <property type="match status" value="1"/>
</dbReference>
<evidence type="ECO:0000313" key="6">
    <source>
        <dbReference type="Proteomes" id="UP000198535"/>
    </source>
</evidence>
<dbReference type="AlphaFoldDB" id="A0A1I4R1J3"/>
<dbReference type="PANTHER" id="PTHR37164">
    <property type="entry name" value="BACTERIOHEMERYTHRIN"/>
    <property type="match status" value="1"/>
</dbReference>
<dbReference type="OrthoDB" id="15541at2157"/>
<evidence type="ECO:0000313" key="5">
    <source>
        <dbReference type="EMBL" id="SFM46138.1"/>
    </source>
</evidence>
<dbReference type="Pfam" id="PF01814">
    <property type="entry name" value="Hemerythrin"/>
    <property type="match status" value="1"/>
</dbReference>
<dbReference type="STRING" id="487685.SAMN04488696_1313"/>
<comment type="similarity">
    <text evidence="1">Belongs to the hemerythrin family.</text>
</comment>
<evidence type="ECO:0000256" key="2">
    <source>
        <dbReference type="ARBA" id="ARBA00022723"/>
    </source>
</evidence>
<dbReference type="EMBL" id="FOUJ01000002">
    <property type="protein sequence ID" value="SFM46138.1"/>
    <property type="molecule type" value="Genomic_DNA"/>
</dbReference>
<dbReference type="CDD" id="cd12107">
    <property type="entry name" value="Hemerythrin"/>
    <property type="match status" value="1"/>
</dbReference>
<dbReference type="InterPro" id="IPR016131">
    <property type="entry name" value="Haemerythrin_Fe_BS"/>
</dbReference>
<reference evidence="6" key="1">
    <citation type="submission" date="2016-10" db="EMBL/GenBank/DDBJ databases">
        <authorList>
            <person name="Varghese N."/>
            <person name="Submissions S."/>
        </authorList>
    </citation>
    <scope>NUCLEOTIDE SEQUENCE [LARGE SCALE GENOMIC DNA]</scope>
    <source>
        <strain evidence="6">Mob M</strain>
    </source>
</reference>
<organism evidence="5 6">
    <name type="scientific">Methanolobus profundi</name>
    <dbReference type="NCBI Taxonomy" id="487685"/>
    <lineage>
        <taxon>Archaea</taxon>
        <taxon>Methanobacteriati</taxon>
        <taxon>Methanobacteriota</taxon>
        <taxon>Stenosarchaea group</taxon>
        <taxon>Methanomicrobia</taxon>
        <taxon>Methanosarcinales</taxon>
        <taxon>Methanosarcinaceae</taxon>
        <taxon>Methanolobus</taxon>
    </lineage>
</organism>
<proteinExistence type="inferred from homology"/>
<protein>
    <submittedName>
        <fullName evidence="5">Hemerythrin</fullName>
    </submittedName>
</protein>
<keyword evidence="6" id="KW-1185">Reference proteome</keyword>
<evidence type="ECO:0000256" key="3">
    <source>
        <dbReference type="ARBA" id="ARBA00023004"/>
    </source>
</evidence>
<sequence length="135" mass="16088">MALITWSDKYSVEIKEIDDQHKVLVGMINDLHDSMKQAKSKEVSLEIINKMAEYTKFHFSTEEKYMKRFAYPDYEEHKMEHEKFVEKVLRFKQDYEDGKAGVSYDILNFLKDWLVGHIQLTDKKYAPLFIEKGVN</sequence>
<dbReference type="PANTHER" id="PTHR37164:SF1">
    <property type="entry name" value="BACTERIOHEMERYTHRIN"/>
    <property type="match status" value="1"/>
</dbReference>
<dbReference type="Proteomes" id="UP000198535">
    <property type="component" value="Unassembled WGS sequence"/>
</dbReference>
<evidence type="ECO:0000256" key="1">
    <source>
        <dbReference type="ARBA" id="ARBA00010587"/>
    </source>
</evidence>
<dbReference type="InterPro" id="IPR012827">
    <property type="entry name" value="Hemerythrin_metal-bd"/>
</dbReference>
<name>A0A1I4R1J3_9EURY</name>
<keyword evidence="2" id="KW-0479">Metal-binding</keyword>
<dbReference type="SUPFAM" id="SSF47188">
    <property type="entry name" value="Hemerythrin-like"/>
    <property type="match status" value="1"/>
</dbReference>
<evidence type="ECO:0000259" key="4">
    <source>
        <dbReference type="Pfam" id="PF01814"/>
    </source>
</evidence>
<gene>
    <name evidence="5" type="ORF">SAMN04488696_1313</name>
</gene>
<feature type="domain" description="Hemerythrin-like" evidence="4">
    <location>
        <begin position="14"/>
        <end position="128"/>
    </location>
</feature>
<dbReference type="RefSeq" id="WP_091935001.1">
    <property type="nucleotide sequence ID" value="NZ_FOUJ01000002.1"/>
</dbReference>